<keyword evidence="1" id="KW-0812">Transmembrane</keyword>
<dbReference type="Pfam" id="PF22150">
    <property type="entry name" value="Tt1218-like"/>
    <property type="match status" value="1"/>
</dbReference>
<keyword evidence="1" id="KW-0472">Membrane</keyword>
<dbReference type="InterPro" id="IPR013362">
    <property type="entry name" value="Pilus_4_PilV"/>
</dbReference>
<evidence type="ECO:0000256" key="1">
    <source>
        <dbReference type="SAM" id="Phobius"/>
    </source>
</evidence>
<accession>A0A480AWH3</accession>
<organism evidence="3 4">
    <name type="scientific">Pseudaquabacterium pictum</name>
    <dbReference type="NCBI Taxonomy" id="2315236"/>
    <lineage>
        <taxon>Bacteria</taxon>
        <taxon>Pseudomonadati</taxon>
        <taxon>Pseudomonadota</taxon>
        <taxon>Betaproteobacteria</taxon>
        <taxon>Burkholderiales</taxon>
        <taxon>Sphaerotilaceae</taxon>
        <taxon>Pseudaquabacterium</taxon>
    </lineage>
</organism>
<dbReference type="EMBL" id="BJCL01000019">
    <property type="protein sequence ID" value="GCL65683.1"/>
    <property type="molecule type" value="Genomic_DNA"/>
</dbReference>
<evidence type="ECO:0000313" key="4">
    <source>
        <dbReference type="Proteomes" id="UP000301751"/>
    </source>
</evidence>
<name>A0A480AWH3_9BURK</name>
<dbReference type="InterPro" id="IPR054402">
    <property type="entry name" value="Tt1218-like_dom"/>
</dbReference>
<feature type="domain" description="Type IV pilin Tt1218-like" evidence="2">
    <location>
        <begin position="40"/>
        <end position="108"/>
    </location>
</feature>
<gene>
    <name evidence="3" type="ORF">AQPW35_47640</name>
</gene>
<sequence>MPRPPVPAARPRRFRPRGIALMEAMIAILLLSIGALGYAALQMKGLSASSSAMWRSKASHLAYEMADRMRANRAGVVAGAYNALGAPETVTDCGAAADCSPVRMAVLDHGQWNASLANELPGGSGVVCRDATPDDGSAEGSACDGGGTMLAVKVFWTERGVTSRLVLAVRP</sequence>
<comment type="caution">
    <text evidence="3">The sequence shown here is derived from an EMBL/GenBank/DDBJ whole genome shotgun (WGS) entry which is preliminary data.</text>
</comment>
<keyword evidence="1" id="KW-1133">Transmembrane helix</keyword>
<evidence type="ECO:0000259" key="2">
    <source>
        <dbReference type="Pfam" id="PF22150"/>
    </source>
</evidence>
<keyword evidence="4" id="KW-1185">Reference proteome</keyword>
<proteinExistence type="predicted"/>
<evidence type="ECO:0000313" key="3">
    <source>
        <dbReference type="EMBL" id="GCL65683.1"/>
    </source>
</evidence>
<protein>
    <recommendedName>
        <fullName evidence="2">Type IV pilin Tt1218-like domain-containing protein</fullName>
    </recommendedName>
</protein>
<dbReference type="NCBIfam" id="TIGR02523">
    <property type="entry name" value="type_IV_pilV"/>
    <property type="match status" value="1"/>
</dbReference>
<reference evidence="4" key="1">
    <citation type="submission" date="2019-03" db="EMBL/GenBank/DDBJ databases">
        <title>Aquabacterium pictum sp.nov., the first bacteriochlorophyll a-containing freshwater bacterium in the genus Aquabacterium of the class Betaproteobacteria.</title>
        <authorList>
            <person name="Hirose S."/>
            <person name="Tank M."/>
            <person name="Hara E."/>
            <person name="Tamaki H."/>
            <person name="Takaichi S."/>
            <person name="Haruta S."/>
            <person name="Hanada S."/>
        </authorList>
    </citation>
    <scope>NUCLEOTIDE SEQUENCE [LARGE SCALE GENOMIC DNA]</scope>
    <source>
        <strain evidence="4">W35</strain>
    </source>
</reference>
<dbReference type="AlphaFoldDB" id="A0A480AWH3"/>
<dbReference type="Proteomes" id="UP000301751">
    <property type="component" value="Unassembled WGS sequence"/>
</dbReference>
<feature type="transmembrane region" description="Helical" evidence="1">
    <location>
        <begin position="20"/>
        <end position="41"/>
    </location>
</feature>